<keyword evidence="10" id="KW-1133">Transmembrane helix</keyword>
<dbReference type="InterPro" id="IPR029058">
    <property type="entry name" value="AB_hydrolase_fold"/>
</dbReference>
<evidence type="ECO:0000256" key="7">
    <source>
        <dbReference type="ARBA" id="ARBA00022703"/>
    </source>
</evidence>
<keyword evidence="16" id="KW-1185">Reference proteome</keyword>
<dbReference type="EMBL" id="SGPJ01000045">
    <property type="protein sequence ID" value="THH00621.1"/>
    <property type="molecule type" value="Genomic_DNA"/>
</dbReference>
<evidence type="ECO:0000256" key="4">
    <source>
        <dbReference type="ARBA" id="ARBA00022645"/>
    </source>
</evidence>
<dbReference type="InterPro" id="IPR001563">
    <property type="entry name" value="Peptidase_S10"/>
</dbReference>
<dbReference type="PANTHER" id="PTHR11802:SF190">
    <property type="entry name" value="PHEROMONE-PROCESSING CARBOXYPEPTIDASE KEX1"/>
    <property type="match status" value="1"/>
</dbReference>
<dbReference type="Gene3D" id="3.40.50.1820">
    <property type="entry name" value="alpha/beta hydrolase"/>
    <property type="match status" value="1"/>
</dbReference>
<dbReference type="Proteomes" id="UP000309038">
    <property type="component" value="Unassembled WGS sequence"/>
</dbReference>
<keyword evidence="6" id="KW-0812">Transmembrane</keyword>
<dbReference type="PROSITE" id="PS00131">
    <property type="entry name" value="CARBOXYPEPT_SER_SER"/>
    <property type="match status" value="1"/>
</dbReference>
<accession>A0A4S4KQT1</accession>
<keyword evidence="12" id="KW-0472">Membrane</keyword>
<evidence type="ECO:0000256" key="10">
    <source>
        <dbReference type="ARBA" id="ARBA00022989"/>
    </source>
</evidence>
<keyword evidence="7" id="KW-0053">Apoptosis</keyword>
<comment type="caution">
    <text evidence="15">The sequence shown here is derived from an EMBL/GenBank/DDBJ whole genome shotgun (WGS) entry which is preliminary data.</text>
</comment>
<comment type="similarity">
    <text evidence="3 14">Belongs to the peptidase S10 family.</text>
</comment>
<protein>
    <recommendedName>
        <fullName evidence="14">Carboxypeptidase</fullName>
        <ecNumber evidence="14">3.4.16.-</ecNumber>
    </recommendedName>
</protein>
<keyword evidence="13" id="KW-0325">Glycoprotein</keyword>
<keyword evidence="9 14" id="KW-0378">Hydrolase</keyword>
<evidence type="ECO:0000256" key="1">
    <source>
        <dbReference type="ARBA" id="ARBA00001003"/>
    </source>
</evidence>
<evidence type="ECO:0000256" key="11">
    <source>
        <dbReference type="ARBA" id="ARBA00023034"/>
    </source>
</evidence>
<evidence type="ECO:0000256" key="3">
    <source>
        <dbReference type="ARBA" id="ARBA00009431"/>
    </source>
</evidence>
<dbReference type="InterPro" id="IPR018202">
    <property type="entry name" value="Ser_caboxypep_ser_AS"/>
</dbReference>
<reference evidence="15 16" key="1">
    <citation type="submission" date="2019-02" db="EMBL/GenBank/DDBJ databases">
        <title>Genome sequencing of the rare red list fungi Phlebia centrifuga.</title>
        <authorList>
            <person name="Buettner E."/>
            <person name="Kellner H."/>
        </authorList>
    </citation>
    <scope>NUCLEOTIDE SEQUENCE [LARGE SCALE GENOMIC DNA]</scope>
    <source>
        <strain evidence="15 16">DSM 108282</strain>
    </source>
</reference>
<comment type="subcellular location">
    <subcellularLocation>
        <location evidence="2">Golgi apparatus</location>
        <location evidence="2">trans-Golgi network membrane</location>
        <topology evidence="2">Single-pass type I membrane protein</topology>
    </subcellularLocation>
</comment>
<evidence type="ECO:0000256" key="6">
    <source>
        <dbReference type="ARBA" id="ARBA00022692"/>
    </source>
</evidence>
<dbReference type="Pfam" id="PF00450">
    <property type="entry name" value="Peptidase_S10"/>
    <property type="match status" value="1"/>
</dbReference>
<evidence type="ECO:0000256" key="13">
    <source>
        <dbReference type="ARBA" id="ARBA00023180"/>
    </source>
</evidence>
<evidence type="ECO:0000256" key="8">
    <source>
        <dbReference type="ARBA" id="ARBA00022729"/>
    </source>
</evidence>
<proteinExistence type="inferred from homology"/>
<keyword evidence="5 14" id="KW-0645">Protease</keyword>
<dbReference type="SUPFAM" id="SSF53474">
    <property type="entry name" value="alpha/beta-Hydrolases"/>
    <property type="match status" value="1"/>
</dbReference>
<dbReference type="GO" id="GO:0005794">
    <property type="term" value="C:Golgi apparatus"/>
    <property type="evidence" value="ECO:0007669"/>
    <property type="project" value="UniProtKB-SubCell"/>
</dbReference>
<dbReference type="GO" id="GO:0004185">
    <property type="term" value="F:serine-type carboxypeptidase activity"/>
    <property type="evidence" value="ECO:0007669"/>
    <property type="project" value="UniProtKB-UniRule"/>
</dbReference>
<dbReference type="GO" id="GO:0006915">
    <property type="term" value="P:apoptotic process"/>
    <property type="evidence" value="ECO:0007669"/>
    <property type="project" value="UniProtKB-KW"/>
</dbReference>
<keyword evidence="4 14" id="KW-0121">Carboxypeptidase</keyword>
<evidence type="ECO:0000313" key="15">
    <source>
        <dbReference type="EMBL" id="THH00621.1"/>
    </source>
</evidence>
<evidence type="ECO:0000256" key="5">
    <source>
        <dbReference type="ARBA" id="ARBA00022670"/>
    </source>
</evidence>
<dbReference type="PANTHER" id="PTHR11802">
    <property type="entry name" value="SERINE PROTEASE FAMILY S10 SERINE CARBOXYPEPTIDASE"/>
    <property type="match status" value="1"/>
</dbReference>
<evidence type="ECO:0000256" key="9">
    <source>
        <dbReference type="ARBA" id="ARBA00022801"/>
    </source>
</evidence>
<gene>
    <name evidence="15" type="ORF">EW026_g1955</name>
</gene>
<keyword evidence="11" id="KW-0333">Golgi apparatus</keyword>
<keyword evidence="8" id="KW-0732">Signal</keyword>
<organism evidence="15 16">
    <name type="scientific">Hermanssonia centrifuga</name>
    <dbReference type="NCBI Taxonomy" id="98765"/>
    <lineage>
        <taxon>Eukaryota</taxon>
        <taxon>Fungi</taxon>
        <taxon>Dikarya</taxon>
        <taxon>Basidiomycota</taxon>
        <taxon>Agaricomycotina</taxon>
        <taxon>Agaricomycetes</taxon>
        <taxon>Polyporales</taxon>
        <taxon>Meruliaceae</taxon>
        <taxon>Hermanssonia</taxon>
    </lineage>
</organism>
<sequence length="283" mass="32620">MLYMPVEDEDQMGRDFFGFLENLVKVFPSLKTRPLYLTGESYAGTYIPYITKTYFGLENPPVKLSKIAIGNGAIGNFWEYEVLSTLTVIETYPQLIGYDPDVYKYFREQSHLCGYDLNLTYPQRGHFPTLNPQLPTFTNSDRAFKKSIVKEALKVDAQFSRSDLKARGLELGSERLEKRDQWKRELTGRPNGTIDPYYGCDLYDEMIDYALNFSLPWKGNTEFDYYNILDALDPEAPMDGSVFLNNNQTRAAIHAPTSKDWAESINYAFSKQLFIILQTLTDR</sequence>
<evidence type="ECO:0000256" key="2">
    <source>
        <dbReference type="ARBA" id="ARBA00004393"/>
    </source>
</evidence>
<comment type="catalytic activity">
    <reaction evidence="1">
        <text>Preferential release of a C-terminal arginine or lysine residue.</text>
        <dbReference type="EC" id="3.4.16.6"/>
    </reaction>
</comment>
<dbReference type="GO" id="GO:0006508">
    <property type="term" value="P:proteolysis"/>
    <property type="evidence" value="ECO:0007669"/>
    <property type="project" value="UniProtKB-KW"/>
</dbReference>
<evidence type="ECO:0000256" key="14">
    <source>
        <dbReference type="RuleBase" id="RU361156"/>
    </source>
</evidence>
<evidence type="ECO:0000313" key="16">
    <source>
        <dbReference type="Proteomes" id="UP000309038"/>
    </source>
</evidence>
<name>A0A4S4KQT1_9APHY</name>
<dbReference type="EC" id="3.4.16.-" evidence="14"/>
<evidence type="ECO:0000256" key="12">
    <source>
        <dbReference type="ARBA" id="ARBA00023136"/>
    </source>
</evidence>
<dbReference type="AlphaFoldDB" id="A0A4S4KQT1"/>